<reference evidence="1 2" key="1">
    <citation type="journal article" date="2013" name="Nature">
        <title>Insights into bilaterian evolution from three spiralian genomes.</title>
        <authorList>
            <person name="Simakov O."/>
            <person name="Marletaz F."/>
            <person name="Cho S.J."/>
            <person name="Edsinger-Gonzales E."/>
            <person name="Havlak P."/>
            <person name="Hellsten U."/>
            <person name="Kuo D.H."/>
            <person name="Larsson T."/>
            <person name="Lv J."/>
            <person name="Arendt D."/>
            <person name="Savage R."/>
            <person name="Osoegawa K."/>
            <person name="de Jong P."/>
            <person name="Grimwood J."/>
            <person name="Chapman J.A."/>
            <person name="Shapiro H."/>
            <person name="Aerts A."/>
            <person name="Otillar R.P."/>
            <person name="Terry A.Y."/>
            <person name="Boore J.L."/>
            <person name="Grigoriev I.V."/>
            <person name="Lindberg D.R."/>
            <person name="Seaver E.C."/>
            <person name="Weisblat D.A."/>
            <person name="Putnam N.H."/>
            <person name="Rokhsar D.S."/>
        </authorList>
    </citation>
    <scope>NUCLEOTIDE SEQUENCE [LARGE SCALE GENOMIC DNA]</scope>
</reference>
<evidence type="ECO:0000313" key="1">
    <source>
        <dbReference type="EMBL" id="ESO85904.1"/>
    </source>
</evidence>
<dbReference type="EMBL" id="KB203219">
    <property type="protein sequence ID" value="ESO85904.1"/>
    <property type="molecule type" value="Genomic_DNA"/>
</dbReference>
<dbReference type="KEGG" id="lgi:LOTGIDRAFT_167662"/>
<dbReference type="HOGENOM" id="CLU_2173827_0_0_1"/>
<dbReference type="Proteomes" id="UP000030746">
    <property type="component" value="Unassembled WGS sequence"/>
</dbReference>
<organism evidence="1 2">
    <name type="scientific">Lottia gigantea</name>
    <name type="common">Giant owl limpet</name>
    <dbReference type="NCBI Taxonomy" id="225164"/>
    <lineage>
        <taxon>Eukaryota</taxon>
        <taxon>Metazoa</taxon>
        <taxon>Spiralia</taxon>
        <taxon>Lophotrochozoa</taxon>
        <taxon>Mollusca</taxon>
        <taxon>Gastropoda</taxon>
        <taxon>Patellogastropoda</taxon>
        <taxon>Lottioidea</taxon>
        <taxon>Lottiidae</taxon>
        <taxon>Lottia</taxon>
    </lineage>
</organism>
<protein>
    <submittedName>
        <fullName evidence="1">Uncharacterized protein</fullName>
    </submittedName>
</protein>
<gene>
    <name evidence="1" type="ORF">LOTGIDRAFT_167662</name>
</gene>
<dbReference type="RefSeq" id="XP_009063407.1">
    <property type="nucleotide sequence ID" value="XM_009065159.1"/>
</dbReference>
<dbReference type="AlphaFoldDB" id="V4BAD4"/>
<name>V4BAD4_LOTGI</name>
<dbReference type="CTD" id="20240678"/>
<dbReference type="GeneID" id="20240678"/>
<accession>V4BAD4</accession>
<evidence type="ECO:0000313" key="2">
    <source>
        <dbReference type="Proteomes" id="UP000030746"/>
    </source>
</evidence>
<sequence length="110" mass="12718">MTKAVSGNSIAVFTIGFDIHHTQLDDQHSTVSTYIFYPRGFKNKELVFSFKRAYNLEVILVMVERKCPKGDSWNKARCKQIELHYTEVKCLWRGTEVRKASVFNKDLSGI</sequence>
<keyword evidence="2" id="KW-1185">Reference proteome</keyword>
<proteinExistence type="predicted"/>